<comment type="similarity">
    <text evidence="1 7">Belongs to the small Tim family.</text>
</comment>
<keyword evidence="7" id="KW-0496">Mitochondrion</keyword>
<keyword evidence="7" id="KW-0813">Transport</keyword>
<comment type="subunit">
    <text evidence="7">Heterohexamer.</text>
</comment>
<evidence type="ECO:0000256" key="7">
    <source>
        <dbReference type="RuleBase" id="RU367043"/>
    </source>
</evidence>
<protein>
    <recommendedName>
        <fullName evidence="7">Mitochondrial import inner membrane translocase subunit</fullName>
    </recommendedName>
</protein>
<evidence type="ECO:0000313" key="10">
    <source>
        <dbReference type="EMBL" id="OBA28899.1"/>
    </source>
</evidence>
<dbReference type="GO" id="GO:0015031">
    <property type="term" value="P:protein transport"/>
    <property type="evidence" value="ECO:0007669"/>
    <property type="project" value="UniProtKB-KW"/>
</dbReference>
<keyword evidence="5" id="KW-0472">Membrane</keyword>
<gene>
    <name evidence="10" type="ORF">HANVADRAFT_51325</name>
</gene>
<evidence type="ECO:0000313" key="11">
    <source>
        <dbReference type="Proteomes" id="UP000092321"/>
    </source>
</evidence>
<dbReference type="AlphaFoldDB" id="A0A1B7TJJ6"/>
<keyword evidence="4 7" id="KW-0811">Translocation</keyword>
<comment type="function">
    <text evidence="7">Mitochondrial intermembrane chaperone that participates in the import and insertion of some multi-pass transmembrane proteins into the mitochondrial inner membrane. Also required for the transfer of beta-barrel precursors from the TOM complex to the sorting and assembly machinery (SAM complex) of the outer membrane. Acts as a chaperone-like protein that protects the hydrophobic precursors from aggregation and guide them through the mitochondrial intermembrane space.</text>
</comment>
<evidence type="ECO:0000256" key="2">
    <source>
        <dbReference type="ARBA" id="ARBA00022792"/>
    </source>
</evidence>
<sequence>MALGGFFGSSSAPANPVPQQPKFDSETVATILEVQNKIQEEFAINTAKTLVDHATEECFAKCLKPPYSVNGSSSLAQDNNCVETCLAKYLRSWNEISKTYVGRLQQQPPSN</sequence>
<comment type="caution">
    <text evidence="10">The sequence shown here is derived from an EMBL/GenBank/DDBJ whole genome shotgun (WGS) entry which is preliminary data.</text>
</comment>
<dbReference type="Gene3D" id="1.10.287.810">
    <property type="entry name" value="Mitochondrial import inner membrane translocase subunit tim13 like domains"/>
    <property type="match status" value="1"/>
</dbReference>
<comment type="subcellular location">
    <subcellularLocation>
        <location evidence="7">Mitochondrion inner membrane</location>
        <topology evidence="7">Peripheral membrane protein</topology>
        <orientation evidence="7">Intermembrane side</orientation>
    </subcellularLocation>
</comment>
<dbReference type="EMBL" id="LXPE01000002">
    <property type="protein sequence ID" value="OBA28899.1"/>
    <property type="molecule type" value="Genomic_DNA"/>
</dbReference>
<evidence type="ECO:0000256" key="5">
    <source>
        <dbReference type="ARBA" id="ARBA00023136"/>
    </source>
</evidence>
<name>A0A1B7TJJ6_9ASCO</name>
<dbReference type="Pfam" id="PF02953">
    <property type="entry name" value="zf-Tim10_DDP"/>
    <property type="match status" value="1"/>
</dbReference>
<evidence type="ECO:0000256" key="1">
    <source>
        <dbReference type="ARBA" id="ARBA00006720"/>
    </source>
</evidence>
<feature type="domain" description="Tim10-like" evidence="9">
    <location>
        <begin position="37"/>
        <end position="100"/>
    </location>
</feature>
<dbReference type="Proteomes" id="UP000092321">
    <property type="component" value="Unassembled WGS sequence"/>
</dbReference>
<accession>A0A1B7TJJ6</accession>
<dbReference type="InterPro" id="IPR035427">
    <property type="entry name" value="Tim10-like_dom_sf"/>
</dbReference>
<comment type="domain">
    <text evidence="7">The twin CX3C motif contains 4 conserved Cys residues that form 2 disulfide bonds in the mitochondrial intermembrane space.</text>
</comment>
<keyword evidence="2 7" id="KW-0999">Mitochondrion inner membrane</keyword>
<dbReference type="OrthoDB" id="7813104at2759"/>
<reference evidence="11" key="1">
    <citation type="journal article" date="2016" name="Proc. Natl. Acad. Sci. U.S.A.">
        <title>Comparative genomics of biotechnologically important yeasts.</title>
        <authorList>
            <person name="Riley R."/>
            <person name="Haridas S."/>
            <person name="Wolfe K.H."/>
            <person name="Lopes M.R."/>
            <person name="Hittinger C.T."/>
            <person name="Goeker M."/>
            <person name="Salamov A.A."/>
            <person name="Wisecaver J.H."/>
            <person name="Long T.M."/>
            <person name="Calvey C.H."/>
            <person name="Aerts A.L."/>
            <person name="Barry K.W."/>
            <person name="Choi C."/>
            <person name="Clum A."/>
            <person name="Coughlan A.Y."/>
            <person name="Deshpande S."/>
            <person name="Douglass A.P."/>
            <person name="Hanson S.J."/>
            <person name="Klenk H.-P."/>
            <person name="LaButti K.M."/>
            <person name="Lapidus A."/>
            <person name="Lindquist E.A."/>
            <person name="Lipzen A.M."/>
            <person name="Meier-Kolthoff J.P."/>
            <person name="Ohm R.A."/>
            <person name="Otillar R.P."/>
            <person name="Pangilinan J.L."/>
            <person name="Peng Y."/>
            <person name="Rokas A."/>
            <person name="Rosa C.A."/>
            <person name="Scheuner C."/>
            <person name="Sibirny A.A."/>
            <person name="Slot J.C."/>
            <person name="Stielow J.B."/>
            <person name="Sun H."/>
            <person name="Kurtzman C.P."/>
            <person name="Blackwell M."/>
            <person name="Grigoriev I.V."/>
            <person name="Jeffries T.W."/>
        </authorList>
    </citation>
    <scope>NUCLEOTIDE SEQUENCE [LARGE SCALE GENOMIC DNA]</scope>
    <source>
        <strain evidence="11">NRRL Y-1626</strain>
    </source>
</reference>
<evidence type="ECO:0000256" key="6">
    <source>
        <dbReference type="ARBA" id="ARBA00023157"/>
    </source>
</evidence>
<dbReference type="InterPro" id="IPR004217">
    <property type="entry name" value="Tim10-like"/>
</dbReference>
<evidence type="ECO:0000256" key="4">
    <source>
        <dbReference type="ARBA" id="ARBA00023010"/>
    </source>
</evidence>
<feature type="region of interest" description="Disordered" evidence="8">
    <location>
        <begin position="1"/>
        <end position="22"/>
    </location>
</feature>
<evidence type="ECO:0000259" key="9">
    <source>
        <dbReference type="Pfam" id="PF02953"/>
    </source>
</evidence>
<keyword evidence="7" id="KW-0143">Chaperone</keyword>
<dbReference type="SUPFAM" id="SSF144122">
    <property type="entry name" value="Tim10-like"/>
    <property type="match status" value="1"/>
</dbReference>
<proteinExistence type="inferred from homology"/>
<dbReference type="GO" id="GO:0005743">
    <property type="term" value="C:mitochondrial inner membrane"/>
    <property type="evidence" value="ECO:0007669"/>
    <property type="project" value="UniProtKB-SubCell"/>
</dbReference>
<keyword evidence="3 7" id="KW-0653">Protein transport</keyword>
<evidence type="ECO:0000256" key="3">
    <source>
        <dbReference type="ARBA" id="ARBA00022927"/>
    </source>
</evidence>
<organism evidence="10 11">
    <name type="scientific">Hanseniaspora valbyensis NRRL Y-1626</name>
    <dbReference type="NCBI Taxonomy" id="766949"/>
    <lineage>
        <taxon>Eukaryota</taxon>
        <taxon>Fungi</taxon>
        <taxon>Dikarya</taxon>
        <taxon>Ascomycota</taxon>
        <taxon>Saccharomycotina</taxon>
        <taxon>Saccharomycetes</taxon>
        <taxon>Saccharomycodales</taxon>
        <taxon>Saccharomycodaceae</taxon>
        <taxon>Hanseniaspora</taxon>
    </lineage>
</organism>
<evidence type="ECO:0000256" key="8">
    <source>
        <dbReference type="SAM" id="MobiDB-lite"/>
    </source>
</evidence>
<keyword evidence="11" id="KW-1185">Reference proteome</keyword>
<keyword evidence="6 7" id="KW-1015">Disulfide bond</keyword>